<evidence type="ECO:0000313" key="2">
    <source>
        <dbReference type="Proteomes" id="UP000439986"/>
    </source>
</evidence>
<keyword evidence="2" id="KW-1185">Reference proteome</keyword>
<name>A0A844CVW9_9BURK</name>
<dbReference type="AlphaFoldDB" id="A0A844CVW9"/>
<organism evidence="1 2">
    <name type="scientific">Duganella aquatilis</name>
    <dbReference type="NCBI Taxonomy" id="2666082"/>
    <lineage>
        <taxon>Bacteria</taxon>
        <taxon>Pseudomonadati</taxon>
        <taxon>Pseudomonadota</taxon>
        <taxon>Betaproteobacteria</taxon>
        <taxon>Burkholderiales</taxon>
        <taxon>Oxalobacteraceae</taxon>
        <taxon>Telluria group</taxon>
        <taxon>Duganella</taxon>
    </lineage>
</organism>
<sequence>MTIEPKPLTGGQESLLARAHATTLEQIDIAKQIVEEQFKFSTGDARNSAVIALTDVLATNYLAAVTRSAG</sequence>
<dbReference type="Proteomes" id="UP000439986">
    <property type="component" value="Unassembled WGS sequence"/>
</dbReference>
<dbReference type="RefSeq" id="WP_154355956.1">
    <property type="nucleotide sequence ID" value="NZ_WKJL01000001.1"/>
</dbReference>
<gene>
    <name evidence="1" type="ORF">GJ698_02300</name>
</gene>
<evidence type="ECO:0000313" key="1">
    <source>
        <dbReference type="EMBL" id="MRW82921.1"/>
    </source>
</evidence>
<accession>A0A844CVW9</accession>
<comment type="caution">
    <text evidence="1">The sequence shown here is derived from an EMBL/GenBank/DDBJ whole genome shotgun (WGS) entry which is preliminary data.</text>
</comment>
<protein>
    <submittedName>
        <fullName evidence="1">Uncharacterized protein</fullName>
    </submittedName>
</protein>
<dbReference type="EMBL" id="WKJL01000001">
    <property type="protein sequence ID" value="MRW82921.1"/>
    <property type="molecule type" value="Genomic_DNA"/>
</dbReference>
<proteinExistence type="predicted"/>
<reference evidence="1 2" key="1">
    <citation type="submission" date="2019-11" db="EMBL/GenBank/DDBJ databases">
        <title>Novel species isolated from a subtropical stream in China.</title>
        <authorList>
            <person name="Lu H."/>
        </authorList>
    </citation>
    <scope>NUCLEOTIDE SEQUENCE [LARGE SCALE GENOMIC DNA]</scope>
    <source>
        <strain evidence="1 2">FT26W</strain>
    </source>
</reference>